<evidence type="ECO:0000256" key="6">
    <source>
        <dbReference type="SAM" id="Phobius"/>
    </source>
</evidence>
<evidence type="ECO:0000256" key="3">
    <source>
        <dbReference type="ARBA" id="ARBA00022989"/>
    </source>
</evidence>
<keyword evidence="3 6" id="KW-1133">Transmembrane helix</keyword>
<feature type="region of interest" description="Disordered" evidence="5">
    <location>
        <begin position="133"/>
        <end position="166"/>
    </location>
</feature>
<protein>
    <submittedName>
        <fullName evidence="7">Uncharacterized protein</fullName>
    </submittedName>
</protein>
<comment type="subcellular location">
    <subcellularLocation>
        <location evidence="1">Membrane</location>
        <topology evidence="1">Single-pass membrane protein</topology>
    </subcellularLocation>
</comment>
<evidence type="ECO:0000256" key="5">
    <source>
        <dbReference type="SAM" id="MobiDB-lite"/>
    </source>
</evidence>
<dbReference type="AlphaFoldDB" id="A0A8H6MKF9"/>
<evidence type="ECO:0000256" key="1">
    <source>
        <dbReference type="ARBA" id="ARBA00004167"/>
    </source>
</evidence>
<feature type="transmembrane region" description="Helical" evidence="6">
    <location>
        <begin position="173"/>
        <end position="196"/>
    </location>
</feature>
<accession>A0A8H6MKF9</accession>
<evidence type="ECO:0000313" key="8">
    <source>
        <dbReference type="Proteomes" id="UP000652219"/>
    </source>
</evidence>
<keyword evidence="4 6" id="KW-0472">Membrane</keyword>
<reference evidence="7 8" key="1">
    <citation type="journal article" date="2020" name="Phytopathology">
        <title>Genome Sequence Resources of Colletotrichum truncatum, C. plurivorum, C. musicola, and C. sojae: Four Species Pathogenic to Soybean (Glycine max).</title>
        <authorList>
            <person name="Rogerio F."/>
            <person name="Boufleur T.R."/>
            <person name="Ciampi-Guillardi M."/>
            <person name="Sukno S.A."/>
            <person name="Thon M.R."/>
            <person name="Massola Junior N.S."/>
            <person name="Baroncelli R."/>
        </authorList>
    </citation>
    <scope>NUCLEOTIDE SEQUENCE [LARGE SCALE GENOMIC DNA]</scope>
    <source>
        <strain evidence="7 8">LFN0009</strain>
    </source>
</reference>
<evidence type="ECO:0000256" key="4">
    <source>
        <dbReference type="ARBA" id="ARBA00023136"/>
    </source>
</evidence>
<dbReference type="GO" id="GO:0016020">
    <property type="term" value="C:membrane"/>
    <property type="evidence" value="ECO:0007669"/>
    <property type="project" value="UniProtKB-SubCell"/>
</dbReference>
<dbReference type="CDD" id="cd12087">
    <property type="entry name" value="TM_EGFR-like"/>
    <property type="match status" value="1"/>
</dbReference>
<dbReference type="Proteomes" id="UP000652219">
    <property type="component" value="Unassembled WGS sequence"/>
</dbReference>
<dbReference type="EMBL" id="WIGN01000383">
    <property type="protein sequence ID" value="KAF6795858.1"/>
    <property type="molecule type" value="Genomic_DNA"/>
</dbReference>
<sequence length="253" mass="26957">MWGTPTPYTTGNGPSGACFPPNWTVSGGYRTDGDCPWGYRRACASGRYKSGQPPTSYITTAPALGIFLFECTKDVYGCVATFSTYHQVSGVLTNIWIPTLTEVPTIRSSVGGESMAAWGIRLVRVSRHRADHHRGNDIATGLPGATTTRPSDSSSPTLATEEDNSSSALSTGAVAGIAVGTGAFVALIAIVAFLIYRHRRKRETNHQQYYNAFSPGQETGEFASPGSTKGPPVHEAPDTGPNNGNREAWELRG</sequence>
<organism evidence="7 8">
    <name type="scientific">Colletotrichum sojae</name>
    <dbReference type="NCBI Taxonomy" id="2175907"/>
    <lineage>
        <taxon>Eukaryota</taxon>
        <taxon>Fungi</taxon>
        <taxon>Dikarya</taxon>
        <taxon>Ascomycota</taxon>
        <taxon>Pezizomycotina</taxon>
        <taxon>Sordariomycetes</taxon>
        <taxon>Hypocreomycetidae</taxon>
        <taxon>Glomerellales</taxon>
        <taxon>Glomerellaceae</taxon>
        <taxon>Colletotrichum</taxon>
        <taxon>Colletotrichum orchidearum species complex</taxon>
    </lineage>
</organism>
<keyword evidence="2 6" id="KW-0812">Transmembrane</keyword>
<dbReference type="GO" id="GO:0071944">
    <property type="term" value="C:cell periphery"/>
    <property type="evidence" value="ECO:0007669"/>
    <property type="project" value="UniProtKB-ARBA"/>
</dbReference>
<feature type="region of interest" description="Disordered" evidence="5">
    <location>
        <begin position="213"/>
        <end position="253"/>
    </location>
</feature>
<comment type="caution">
    <text evidence="7">The sequence shown here is derived from an EMBL/GenBank/DDBJ whole genome shotgun (WGS) entry which is preliminary data.</text>
</comment>
<feature type="compositionally biased region" description="Low complexity" evidence="5">
    <location>
        <begin position="146"/>
        <end position="157"/>
    </location>
</feature>
<dbReference type="PANTHER" id="PTHR15549">
    <property type="entry name" value="PAIRED IMMUNOGLOBULIN-LIKE TYPE 2 RECEPTOR"/>
    <property type="match status" value="1"/>
</dbReference>
<evidence type="ECO:0000256" key="2">
    <source>
        <dbReference type="ARBA" id="ARBA00022692"/>
    </source>
</evidence>
<gene>
    <name evidence="7" type="ORF">CSOJ01_13355</name>
</gene>
<evidence type="ECO:0000313" key="7">
    <source>
        <dbReference type="EMBL" id="KAF6795858.1"/>
    </source>
</evidence>
<keyword evidence="8" id="KW-1185">Reference proteome</keyword>
<proteinExistence type="predicted"/>
<dbReference type="InterPro" id="IPR051694">
    <property type="entry name" value="Immunoregulatory_rcpt-like"/>
</dbReference>
<name>A0A8H6MKF9_9PEZI</name>